<sequence>MGDDIAFTITAHYLNLSPALLFTAEGSNAFRLKLLLPDGFVQTGGNYSDYIGAELSSAKTTVTYTLKGYFTKVGSKSEFRLLRGSGNADETSLFIEKARLFISVDDHADQSKSGRLASNCDFTEGQFLLNWYGEQIYAHYYNGILFASYQDPSQGFKPQSWLQATGFDASKVGCFAVNDPHTSTTNPPTTNCGFTEGQFLLSWYGEQIYAHYYNGVLFASYQNPSQGFKPQSWLQSTGFDASKLSCFATSDPHTSSTPPTTPTTNPPVIPPSGTCSVSSPNAAFDFADCNGIGGWALDQANMNQPVLIDIYVDGVKTYAGITANGDRQDLVGAFGNSAARYHGFSYSFPANAPWKNSQNHSISVRICGVNNEIGGSPKTVSGCTGGTNNPTTPTTNPPVVPSGGTCSVSSPRGSVDIANERGIHGWALDESNMSKTVIIDIYINGTKVASVPADEDRSDLVSAFGNNLAARYHGFNIDLANVRYDPKNYNLAVQICGAPNPLWSGQVSFSARRSGDPEEPVDCGDLPEIVVKAKKTKWGYPICNPRGQSGGTGGSPDNTPTTSPGPDIPPATNPETPAGNNPGNGSGGTPNTNPTTDITSSNQPVPTVAILDVVDCEKISGWAYAKNGGYANLDIYISDIYGRFSKAATIRANTVSRPDVRQAYNNNPNIPLDCGFIWGIPDGYKHGHSLTIKVVPANDISPTGNITQSPMATPSDCNNPNIVPPGDPSNRPPTWKDFPDLKNLSDQYFLSNYVLAGPTRPINISQKLNCFGTVPDDSKYKYSITLYVDQPVNGTREIANFNPSEPYRRPGHTYLGFERYDSSTGQVIRLVVGYYVQTEWIAATGISTESVWGDDGGTRYDVALKADLSAYDFKNVIYYVKNLGNPKYNLVDNNCTTFACNIISPYISLPNGKGYIGPLGQGYNPADLGQDLRENKAAYGTKITVADNSTSPISTNCN</sequence>
<evidence type="ECO:0000256" key="1">
    <source>
        <dbReference type="SAM" id="MobiDB-lite"/>
    </source>
</evidence>
<dbReference type="HOGENOM" id="CLU_308148_0_0_10"/>
<reference evidence="2 3" key="1">
    <citation type="journal article" date="2014" name="Curr. Microbiol.">
        <title>Spirosoma radiotolerans sp. nov., a gamma-radiation-resistant bacterium isolated from gamma ray-irradiated soil.</title>
        <authorList>
            <person name="Lee J.J."/>
            <person name="Srinivasan S."/>
            <person name="Lim S."/>
            <person name="Joe M."/>
            <person name="Im S."/>
            <person name="Bae S.I."/>
            <person name="Park K.R."/>
            <person name="Han J.H."/>
            <person name="Park S.H."/>
            <person name="Joo B.M."/>
            <person name="Park S.J."/>
            <person name="Kim M.K."/>
        </authorList>
    </citation>
    <scope>NUCLEOTIDE SEQUENCE [LARGE SCALE GENOMIC DNA]</scope>
    <source>
        <strain evidence="2 3">DG5A</strain>
    </source>
</reference>
<protein>
    <submittedName>
        <fullName evidence="2">Uncharacterized protein</fullName>
    </submittedName>
</protein>
<dbReference type="STRING" id="1379870.SD10_02675"/>
<dbReference type="EMBL" id="CP010429">
    <property type="protein sequence ID" value="AKD53973.1"/>
    <property type="molecule type" value="Genomic_DNA"/>
</dbReference>
<name>A0A0E3ZRU9_9BACT</name>
<dbReference type="PATRIC" id="fig|1379870.5.peg.592"/>
<feature type="compositionally biased region" description="Pro residues" evidence="1">
    <location>
        <begin position="259"/>
        <end position="270"/>
    </location>
</feature>
<dbReference type="AlphaFoldDB" id="A0A0E3ZRU9"/>
<keyword evidence="3" id="KW-1185">Reference proteome</keyword>
<evidence type="ECO:0000313" key="2">
    <source>
        <dbReference type="EMBL" id="AKD53973.1"/>
    </source>
</evidence>
<organism evidence="2 3">
    <name type="scientific">Spirosoma radiotolerans</name>
    <dbReference type="NCBI Taxonomy" id="1379870"/>
    <lineage>
        <taxon>Bacteria</taxon>
        <taxon>Pseudomonadati</taxon>
        <taxon>Bacteroidota</taxon>
        <taxon>Cytophagia</taxon>
        <taxon>Cytophagales</taxon>
        <taxon>Cytophagaceae</taxon>
        <taxon>Spirosoma</taxon>
    </lineage>
</organism>
<evidence type="ECO:0000313" key="3">
    <source>
        <dbReference type="Proteomes" id="UP000033054"/>
    </source>
</evidence>
<proteinExistence type="predicted"/>
<feature type="region of interest" description="Disordered" evidence="1">
    <location>
        <begin position="542"/>
        <end position="603"/>
    </location>
</feature>
<accession>A0A0E3ZRU9</accession>
<gene>
    <name evidence="2" type="ORF">SD10_02675</name>
</gene>
<feature type="region of interest" description="Disordered" evidence="1">
    <location>
        <begin position="250"/>
        <end position="271"/>
    </location>
</feature>
<dbReference type="Proteomes" id="UP000033054">
    <property type="component" value="Chromosome"/>
</dbReference>
<dbReference type="KEGG" id="srd:SD10_02675"/>
<feature type="compositionally biased region" description="Polar residues" evidence="1">
    <location>
        <begin position="555"/>
        <end position="564"/>
    </location>
</feature>